<keyword evidence="7" id="KW-0915">Sodium</keyword>
<evidence type="ECO:0000256" key="9">
    <source>
        <dbReference type="ARBA" id="ARBA00023136"/>
    </source>
</evidence>
<dbReference type="Gene3D" id="1.10.287.770">
    <property type="entry name" value="YojJ-like"/>
    <property type="match status" value="1"/>
</dbReference>
<evidence type="ECO:0000256" key="3">
    <source>
        <dbReference type="ARBA" id="ARBA00022461"/>
    </source>
</evidence>
<protein>
    <submittedName>
        <fullName evidence="16">Amiloride-sensitive sodium channel subunit alpha-like isoform X1</fullName>
    </submittedName>
</protein>
<accession>A0AAJ7TU06</accession>
<comment type="subcellular location">
    <subcellularLocation>
        <location evidence="1">Cell membrane</location>
        <topology evidence="1">Multi-pass membrane protein</topology>
    </subcellularLocation>
</comment>
<evidence type="ECO:0000256" key="14">
    <source>
        <dbReference type="SAM" id="Phobius"/>
    </source>
</evidence>
<keyword evidence="5 14" id="KW-0812">Transmembrane</keyword>
<evidence type="ECO:0000256" key="12">
    <source>
        <dbReference type="ARBA" id="ARBA00036239"/>
    </source>
</evidence>
<dbReference type="Pfam" id="PF00858">
    <property type="entry name" value="ASC"/>
    <property type="match status" value="1"/>
</dbReference>
<evidence type="ECO:0000256" key="11">
    <source>
        <dbReference type="ARBA" id="ARBA00023303"/>
    </source>
</evidence>
<evidence type="ECO:0000256" key="10">
    <source>
        <dbReference type="ARBA" id="ARBA00023201"/>
    </source>
</evidence>
<keyword evidence="9 14" id="KW-0472">Membrane</keyword>
<dbReference type="PANTHER" id="PTHR11690">
    <property type="entry name" value="AMILORIDE-SENSITIVE SODIUM CHANNEL-RELATED"/>
    <property type="match status" value="1"/>
</dbReference>
<dbReference type="InterPro" id="IPR020903">
    <property type="entry name" value="ENaC_CS"/>
</dbReference>
<evidence type="ECO:0000256" key="6">
    <source>
        <dbReference type="ARBA" id="ARBA00022989"/>
    </source>
</evidence>
<keyword evidence="11" id="KW-0407">Ion channel</keyword>
<evidence type="ECO:0000256" key="8">
    <source>
        <dbReference type="ARBA" id="ARBA00023065"/>
    </source>
</evidence>
<evidence type="ECO:0000256" key="7">
    <source>
        <dbReference type="ARBA" id="ARBA00023053"/>
    </source>
</evidence>
<sequence>MGEPAGTGDAVPERRPPTVLEFWRGSVTDFYDSYDEMFEFFCDNTTIHGTIRLVCSKRNKLKTAFWSLLFTVTVILFYYTSALVFLQYYSYTVAVTMGLMFQQSTFPAITVCSLNPYRYEVVQSSLSQLDSMTGQALQQLYGYQPPATKAAGTAAAPGIRLDTGVVLERTGPDTVGFKLCNATGGDCFYQSYGSGVQAVTEWYTFQYVNIMSQVPSYIKQSDDANIEDFIFSCMFSGMPCSDSEYSRFHHPTYGNCYTFNSANSSKLWQASKPGRDYGLSLILRTEQNDYIPFLSTVAGARIMVHDQESPPFMEEGGFDMRPGFETSLGIRMVRGAARASCCRVPWLEATRMPDPYGNCTEDGSNVPVLNLYSSAYTVQACVRSCFQLALVEACGCGYYFYPLPPNASYCSYNNTAWGHCYYKLYRQFISDELGCVDKCAQPCTTKRFAVTPGYAAWPDSSSEKWIFNLLSLQNNYSVTTVRNDVAKLNVYFRELNMKTISESAATNVIWLLSNIGSQWSLWFGSSVLSWLEVGELGIDCCIMVFVLAYRRRRSRAERRRARGTGDSEAAPPPPPSFREALGCANAAYVGGNDDGGGGVAIGGPTERPPPWRRGSLTRNACSFSVVADISCPPAAAAKPTVGASRDAAAAEALPPDYGSLRRVPEGYVAVSPDPGGPPRGGAGAPLLSPRVSALVASGREVLRRRSASLTVVSFAVEEA</sequence>
<comment type="catalytic activity">
    <reaction evidence="12">
        <text>Na(+)(in) = Na(+)(out)</text>
        <dbReference type="Rhea" id="RHEA:34963"/>
        <dbReference type="ChEBI" id="CHEBI:29101"/>
    </reaction>
</comment>
<feature type="region of interest" description="Disordered" evidence="13">
    <location>
        <begin position="557"/>
        <end position="576"/>
    </location>
</feature>
<dbReference type="PRINTS" id="PR01078">
    <property type="entry name" value="AMINACHANNEL"/>
</dbReference>
<evidence type="ECO:0000313" key="15">
    <source>
        <dbReference type="Proteomes" id="UP001318040"/>
    </source>
</evidence>
<dbReference type="RefSeq" id="XP_032824080.1">
    <property type="nucleotide sequence ID" value="XM_032968189.1"/>
</dbReference>
<evidence type="ECO:0000256" key="1">
    <source>
        <dbReference type="ARBA" id="ARBA00004651"/>
    </source>
</evidence>
<evidence type="ECO:0000313" key="16">
    <source>
        <dbReference type="RefSeq" id="XP_032824080.1"/>
    </source>
</evidence>
<keyword evidence="2" id="KW-0813">Transport</keyword>
<keyword evidence="10" id="KW-0739">Sodium transport</keyword>
<dbReference type="InterPro" id="IPR001873">
    <property type="entry name" value="ENaC"/>
</dbReference>
<dbReference type="InterPro" id="IPR004724">
    <property type="entry name" value="ENaC_chordates"/>
</dbReference>
<keyword evidence="4" id="KW-1003">Cell membrane</keyword>
<evidence type="ECO:0000256" key="2">
    <source>
        <dbReference type="ARBA" id="ARBA00022448"/>
    </source>
</evidence>
<evidence type="ECO:0000256" key="5">
    <source>
        <dbReference type="ARBA" id="ARBA00022692"/>
    </source>
</evidence>
<dbReference type="PANTHER" id="PTHR11690:SF248">
    <property type="entry name" value="PICKPOCKET 17, ISOFORM A"/>
    <property type="match status" value="1"/>
</dbReference>
<keyword evidence="8" id="KW-0406">Ion transport</keyword>
<dbReference type="Gene3D" id="2.60.470.10">
    <property type="entry name" value="Acid-sensing ion channels like domains"/>
    <property type="match status" value="1"/>
</dbReference>
<keyword evidence="6 14" id="KW-1133">Transmembrane helix</keyword>
<dbReference type="NCBIfam" id="TIGR00859">
    <property type="entry name" value="ENaC"/>
    <property type="match status" value="1"/>
</dbReference>
<proteinExistence type="predicted"/>
<keyword evidence="3" id="KW-0894">Sodium channel</keyword>
<feature type="transmembrane region" description="Helical" evidence="14">
    <location>
        <begin position="65"/>
        <end position="89"/>
    </location>
</feature>
<evidence type="ECO:0000256" key="13">
    <source>
        <dbReference type="SAM" id="MobiDB-lite"/>
    </source>
</evidence>
<dbReference type="Proteomes" id="UP001318040">
    <property type="component" value="Chromosome 39"/>
</dbReference>
<gene>
    <name evidence="16" type="primary">LOC116950444</name>
</gene>
<reference evidence="16" key="1">
    <citation type="submission" date="2025-08" db="UniProtKB">
        <authorList>
            <consortium name="RefSeq"/>
        </authorList>
    </citation>
    <scope>IDENTIFICATION</scope>
    <source>
        <tissue evidence="16">Sperm</tissue>
    </source>
</reference>
<keyword evidence="15" id="KW-1185">Reference proteome</keyword>
<dbReference type="PROSITE" id="PS01206">
    <property type="entry name" value="ASC"/>
    <property type="match status" value="1"/>
</dbReference>
<dbReference type="GO" id="GO:0005886">
    <property type="term" value="C:plasma membrane"/>
    <property type="evidence" value="ECO:0007669"/>
    <property type="project" value="UniProtKB-SubCell"/>
</dbReference>
<organism evidence="15 16">
    <name type="scientific">Petromyzon marinus</name>
    <name type="common">Sea lamprey</name>
    <dbReference type="NCBI Taxonomy" id="7757"/>
    <lineage>
        <taxon>Eukaryota</taxon>
        <taxon>Metazoa</taxon>
        <taxon>Chordata</taxon>
        <taxon>Craniata</taxon>
        <taxon>Vertebrata</taxon>
        <taxon>Cyclostomata</taxon>
        <taxon>Hyperoartia</taxon>
        <taxon>Petromyzontiformes</taxon>
        <taxon>Petromyzontidae</taxon>
        <taxon>Petromyzon</taxon>
    </lineage>
</organism>
<dbReference type="AlphaFoldDB" id="A0AAJ7TU06"/>
<evidence type="ECO:0000256" key="4">
    <source>
        <dbReference type="ARBA" id="ARBA00022475"/>
    </source>
</evidence>
<dbReference type="GO" id="GO:0015280">
    <property type="term" value="F:ligand-gated sodium channel activity"/>
    <property type="evidence" value="ECO:0007669"/>
    <property type="project" value="InterPro"/>
</dbReference>
<name>A0AAJ7TU06_PETMA</name>
<dbReference type="KEGG" id="pmrn:116950444"/>